<dbReference type="InterPro" id="IPR005715">
    <property type="entry name" value="Glu_5kinase/COase_Synthase"/>
</dbReference>
<dbReference type="GO" id="GO:0003723">
    <property type="term" value="F:RNA binding"/>
    <property type="evidence" value="ECO:0007669"/>
    <property type="project" value="InterPro"/>
</dbReference>
<dbReference type="InterPro" id="IPR036974">
    <property type="entry name" value="PUA_sf"/>
</dbReference>
<dbReference type="CDD" id="cd21157">
    <property type="entry name" value="PUA_G5K"/>
    <property type="match status" value="1"/>
</dbReference>
<dbReference type="InterPro" id="IPR015947">
    <property type="entry name" value="PUA-like_sf"/>
</dbReference>
<evidence type="ECO:0000256" key="7">
    <source>
        <dbReference type="ARBA" id="ARBA00022840"/>
    </source>
</evidence>
<dbReference type="InterPro" id="IPR001057">
    <property type="entry name" value="Glu/AcGlu_kinase"/>
</dbReference>
<dbReference type="SMART" id="SM00359">
    <property type="entry name" value="PUA"/>
    <property type="match status" value="1"/>
</dbReference>
<protein>
    <recommendedName>
        <fullName evidence="8">PUA domain-containing protein</fullName>
    </recommendedName>
</protein>
<dbReference type="AlphaFoldDB" id="A0A8H7Q2G4"/>
<evidence type="ECO:0000256" key="6">
    <source>
        <dbReference type="ARBA" id="ARBA00022777"/>
    </source>
</evidence>
<dbReference type="InterPro" id="IPR011529">
    <property type="entry name" value="Glu_5kinase"/>
</dbReference>
<dbReference type="OrthoDB" id="409889at2759"/>
<dbReference type="GO" id="GO:0005524">
    <property type="term" value="F:ATP binding"/>
    <property type="evidence" value="ECO:0007669"/>
    <property type="project" value="UniProtKB-KW"/>
</dbReference>
<name>A0A8H7Q2G4_MORIS</name>
<keyword evidence="6" id="KW-0418">Kinase</keyword>
<dbReference type="InterPro" id="IPR041739">
    <property type="entry name" value="G5K_ProB"/>
</dbReference>
<evidence type="ECO:0000256" key="5">
    <source>
        <dbReference type="ARBA" id="ARBA00022741"/>
    </source>
</evidence>
<keyword evidence="2" id="KW-0028">Amino-acid biosynthesis</keyword>
<dbReference type="Proteomes" id="UP000654370">
    <property type="component" value="Unassembled WGS sequence"/>
</dbReference>
<dbReference type="NCBIfam" id="TIGR01027">
    <property type="entry name" value="proB"/>
    <property type="match status" value="1"/>
</dbReference>
<evidence type="ECO:0000313" key="10">
    <source>
        <dbReference type="Proteomes" id="UP000654370"/>
    </source>
</evidence>
<keyword evidence="10" id="KW-1185">Reference proteome</keyword>
<dbReference type="GO" id="GO:0004349">
    <property type="term" value="F:glutamate 5-kinase activity"/>
    <property type="evidence" value="ECO:0007669"/>
    <property type="project" value="InterPro"/>
</dbReference>
<dbReference type="InterPro" id="IPR001048">
    <property type="entry name" value="Asp/Glu/Uridylate_kinase"/>
</dbReference>
<dbReference type="InterPro" id="IPR036393">
    <property type="entry name" value="AceGlu_kinase-like_sf"/>
</dbReference>
<keyword evidence="7" id="KW-0067">ATP-binding</keyword>
<dbReference type="Gene3D" id="3.40.1160.10">
    <property type="entry name" value="Acetylglutamate kinase-like"/>
    <property type="match status" value="2"/>
</dbReference>
<evidence type="ECO:0000256" key="3">
    <source>
        <dbReference type="ARBA" id="ARBA00022650"/>
    </source>
</evidence>
<keyword evidence="5" id="KW-0547">Nucleotide-binding</keyword>
<dbReference type="SUPFAM" id="SSF53633">
    <property type="entry name" value="Carbamate kinase-like"/>
    <property type="match status" value="1"/>
</dbReference>
<dbReference type="InterPro" id="IPR019797">
    <property type="entry name" value="Glutamate_5-kinase_CS"/>
</dbReference>
<dbReference type="PRINTS" id="PR00474">
    <property type="entry name" value="GLU5KINASE"/>
</dbReference>
<feature type="domain" description="PUA" evidence="8">
    <location>
        <begin position="294"/>
        <end position="386"/>
    </location>
</feature>
<evidence type="ECO:0000259" key="8">
    <source>
        <dbReference type="SMART" id="SM00359"/>
    </source>
</evidence>
<reference evidence="9" key="1">
    <citation type="submission" date="2020-12" db="EMBL/GenBank/DDBJ databases">
        <title>Metabolic potential, ecology and presence of endohyphal bacteria is reflected in genomic diversity of Mucoromycotina.</title>
        <authorList>
            <person name="Muszewska A."/>
            <person name="Okrasinska A."/>
            <person name="Steczkiewicz K."/>
            <person name="Drgas O."/>
            <person name="Orlowska M."/>
            <person name="Perlinska-Lenart U."/>
            <person name="Aleksandrzak-Piekarczyk T."/>
            <person name="Szatraj K."/>
            <person name="Zielenkiewicz U."/>
            <person name="Pilsyk S."/>
            <person name="Malc E."/>
            <person name="Mieczkowski P."/>
            <person name="Kruszewska J.S."/>
            <person name="Biernat P."/>
            <person name="Pawlowska J."/>
        </authorList>
    </citation>
    <scope>NUCLEOTIDE SEQUENCE</scope>
    <source>
        <strain evidence="9">WA0000067209</strain>
    </source>
</reference>
<dbReference type="InterPro" id="IPR002478">
    <property type="entry name" value="PUA"/>
</dbReference>
<accession>A0A8H7Q2G4</accession>
<keyword evidence="3" id="KW-0641">Proline biosynthesis</keyword>
<dbReference type="GO" id="GO:1901607">
    <property type="term" value="P:alpha-amino acid biosynthetic process"/>
    <property type="evidence" value="ECO:0007669"/>
    <property type="project" value="UniProtKB-ARBA"/>
</dbReference>
<dbReference type="PROSITE" id="PS50890">
    <property type="entry name" value="PUA"/>
    <property type="match status" value="1"/>
</dbReference>
<evidence type="ECO:0000256" key="1">
    <source>
        <dbReference type="ARBA" id="ARBA00022490"/>
    </source>
</evidence>
<organism evidence="9 10">
    <name type="scientific">Mortierella isabellina</name>
    <name type="common">Filamentous fungus</name>
    <name type="synonym">Umbelopsis isabellina</name>
    <dbReference type="NCBI Taxonomy" id="91625"/>
    <lineage>
        <taxon>Eukaryota</taxon>
        <taxon>Fungi</taxon>
        <taxon>Fungi incertae sedis</taxon>
        <taxon>Mucoromycota</taxon>
        <taxon>Mucoromycotina</taxon>
        <taxon>Umbelopsidomycetes</taxon>
        <taxon>Umbelopsidales</taxon>
        <taxon>Umbelopsidaceae</taxon>
        <taxon>Umbelopsis</taxon>
    </lineage>
</organism>
<keyword evidence="1" id="KW-0963">Cytoplasm</keyword>
<evidence type="ECO:0000256" key="2">
    <source>
        <dbReference type="ARBA" id="ARBA00022605"/>
    </source>
</evidence>
<proteinExistence type="inferred from homology"/>
<dbReference type="FunFam" id="3.40.1160.10:FF:000018">
    <property type="entry name" value="Glutamate 5-kinase"/>
    <property type="match status" value="1"/>
</dbReference>
<dbReference type="SUPFAM" id="SSF88697">
    <property type="entry name" value="PUA domain-like"/>
    <property type="match status" value="1"/>
</dbReference>
<comment type="caution">
    <text evidence="9">The sequence shown here is derived from an EMBL/GenBank/DDBJ whole genome shotgun (WGS) entry which is preliminary data.</text>
</comment>
<keyword evidence="4" id="KW-0808">Transferase</keyword>
<dbReference type="HAMAP" id="MF_00456">
    <property type="entry name" value="ProB"/>
    <property type="match status" value="1"/>
</dbReference>
<dbReference type="PANTHER" id="PTHR43654">
    <property type="entry name" value="GLUTAMATE 5-KINASE"/>
    <property type="match status" value="1"/>
</dbReference>
<evidence type="ECO:0000256" key="4">
    <source>
        <dbReference type="ARBA" id="ARBA00022679"/>
    </source>
</evidence>
<dbReference type="PIRSF" id="PIRSF000729">
    <property type="entry name" value="GK"/>
    <property type="match status" value="1"/>
</dbReference>
<dbReference type="Gene3D" id="2.30.130.10">
    <property type="entry name" value="PUA domain"/>
    <property type="match status" value="1"/>
</dbReference>
<dbReference type="Pfam" id="PF00696">
    <property type="entry name" value="AA_kinase"/>
    <property type="match status" value="1"/>
</dbReference>
<dbReference type="PANTHER" id="PTHR43654:SF3">
    <property type="entry name" value="GLUTAMATE 5-KINASE"/>
    <property type="match status" value="1"/>
</dbReference>
<gene>
    <name evidence="9" type="ORF">INT43_000510</name>
</gene>
<sequence length="395" mass="42651">MVHRNIQNTHRPTKSSLTLVIKVGTSSICDEKTHFPLLGNLSMIVETIIKLKSLGHRVVLVTSAAVGTGLRRLNMPNKPSKLASVQAIAAVGQGRLMAIYDDLFGQFNQAVAQILLTRNDLADRSQYLNAVNCLEELLDMGVVPIVNENDTISVSEIRFGDNDTLSAITAGMVKADYLFLMTDVDCLYSDNPRTNPEAAPVKVCDDIEGLRERITVTAPGSSLGTGGMVTKLIAADLATAAGVTTIITRGSKPDNITQIISDSANAPLHTRFVAKKTPLMDRKWWILHGLHTAGTLFVEESAAKDIAGRQGGSLTATSIVKVSGNFVSNQSARIVVEKMNSDGEMEIVTVAKGIVNYSSQEIERIMRCDAEEISKILGYEDSDSVVHRDNMAIAI</sequence>
<dbReference type="CDD" id="cd04242">
    <property type="entry name" value="AAK_G5K_ProB"/>
    <property type="match status" value="1"/>
</dbReference>
<dbReference type="PROSITE" id="PS00902">
    <property type="entry name" value="GLUTAMATE_5_KINASE"/>
    <property type="match status" value="1"/>
</dbReference>
<dbReference type="EMBL" id="JAEPQZ010000002">
    <property type="protein sequence ID" value="KAG2184601.1"/>
    <property type="molecule type" value="Genomic_DNA"/>
</dbReference>
<evidence type="ECO:0000313" key="9">
    <source>
        <dbReference type="EMBL" id="KAG2184601.1"/>
    </source>
</evidence>
<dbReference type="Pfam" id="PF01472">
    <property type="entry name" value="PUA"/>
    <property type="match status" value="1"/>
</dbReference>
<dbReference type="GO" id="GO:0005829">
    <property type="term" value="C:cytosol"/>
    <property type="evidence" value="ECO:0007669"/>
    <property type="project" value="TreeGrafter"/>
</dbReference>